<organism evidence="15 16">
    <name type="scientific">Mycena citricolor</name>
    <dbReference type="NCBI Taxonomy" id="2018698"/>
    <lineage>
        <taxon>Eukaryota</taxon>
        <taxon>Fungi</taxon>
        <taxon>Dikarya</taxon>
        <taxon>Basidiomycota</taxon>
        <taxon>Agaricomycotina</taxon>
        <taxon>Agaricomycetes</taxon>
        <taxon>Agaricomycetidae</taxon>
        <taxon>Agaricales</taxon>
        <taxon>Marasmiineae</taxon>
        <taxon>Mycenaceae</taxon>
        <taxon>Mycena</taxon>
    </lineage>
</organism>
<keyword evidence="8" id="KW-0406">Ion transport</keyword>
<evidence type="ECO:0000256" key="8">
    <source>
        <dbReference type="ARBA" id="ARBA00023065"/>
    </source>
</evidence>
<dbReference type="Gene3D" id="1.20.1250.20">
    <property type="entry name" value="MFS general substrate transporter like domains"/>
    <property type="match status" value="2"/>
</dbReference>
<evidence type="ECO:0000256" key="6">
    <source>
        <dbReference type="ARBA" id="ARBA00022692"/>
    </source>
</evidence>
<feature type="transmembrane region" description="Helical" evidence="12">
    <location>
        <begin position="97"/>
        <end position="117"/>
    </location>
</feature>
<evidence type="ECO:0000256" key="5">
    <source>
        <dbReference type="ARBA" id="ARBA00022475"/>
    </source>
</evidence>
<dbReference type="GO" id="GO:0015098">
    <property type="term" value="F:molybdate ion transmembrane transporter activity"/>
    <property type="evidence" value="ECO:0007669"/>
    <property type="project" value="InterPro"/>
</dbReference>
<dbReference type="CDD" id="cd17487">
    <property type="entry name" value="MFS_MFSD5_like"/>
    <property type="match status" value="1"/>
</dbReference>
<dbReference type="AlphaFoldDB" id="A0AAD2HEZ1"/>
<feature type="transmembrane region" description="Helical" evidence="12">
    <location>
        <begin position="447"/>
        <end position="469"/>
    </location>
</feature>
<accession>A0AAD2HEZ1</accession>
<feature type="transmembrane region" description="Helical" evidence="12">
    <location>
        <begin position="220"/>
        <end position="238"/>
    </location>
</feature>
<keyword evidence="9 12" id="KW-0472">Membrane</keyword>
<dbReference type="EMBL" id="CAVNYO010000403">
    <property type="protein sequence ID" value="CAK5274611.1"/>
    <property type="molecule type" value="Genomic_DNA"/>
</dbReference>
<comment type="function">
    <text evidence="1">Mediates high-affinity intracellular uptake of the rare oligo-element molybdenum.</text>
</comment>
<evidence type="ECO:0000313" key="15">
    <source>
        <dbReference type="EMBL" id="CAK5274611.1"/>
    </source>
</evidence>
<evidence type="ECO:0000256" key="9">
    <source>
        <dbReference type="ARBA" id="ARBA00023136"/>
    </source>
</evidence>
<feature type="transmembrane region" description="Helical" evidence="12">
    <location>
        <begin position="420"/>
        <end position="441"/>
    </location>
</feature>
<sequence length="489" mass="52077">MGEISKFYDIQLLILSALCLLALVLDRFYSMSRRKHASEDALAERAESGYGITGTGEALATLTKQYLIVYSIVMGADWLQGPYIYSLYHEQYAYTESTVALLFVVGFVSAALAAPLVGSWADQHGRKRMCLIFCAVYTTACICTQTSFLPALFLGRVVAGFATSILFSAFEAWLISAASAQGLHSSDLSTLMGRATLVNGIVATGAGVASNQLVAFTHSFASPFILSGGLLVVAWLVIRATWTENYGNSPVSSGGEKPSSSAGMTTDRFQIARLGTALRIVRDDTRLLVLGTVQTCFEGSMYLFVFLWVPALQQHSTLTQLPLGFIFSSFMLSMMLGSLLYTFLATRSVDSSILTHAKLSSCVCAVSGFSLAASASIPDERVRFWAFCLFECCVGMYFPVQGMLRSALIADSQRATLGALFRVPLNLLVVGSLLGGVGAVGGEGGRGGVMTACSLMLCGASILVGVVLVGRADKYVAQGNPVAVGVIRE</sequence>
<evidence type="ECO:0000256" key="7">
    <source>
        <dbReference type="ARBA" id="ARBA00022989"/>
    </source>
</evidence>
<keyword evidence="5" id="KW-1003">Cell membrane</keyword>
<evidence type="ECO:0000256" key="10">
    <source>
        <dbReference type="ARBA" id="ARBA00030646"/>
    </source>
</evidence>
<evidence type="ECO:0000256" key="11">
    <source>
        <dbReference type="ARBA" id="ARBA00032555"/>
    </source>
</evidence>
<name>A0AAD2HEZ1_9AGAR</name>
<feature type="transmembrane region" description="Helical" evidence="12">
    <location>
        <begin position="287"/>
        <end position="309"/>
    </location>
</feature>
<protein>
    <recommendedName>
        <fullName evidence="3">Molybdate-anion transporter</fullName>
    </recommendedName>
    <alternativeName>
        <fullName evidence="10">Major facilitator superfamily domain-containing protein 5</fullName>
    </alternativeName>
    <alternativeName>
        <fullName evidence="11">Molybdate transporter 2 homolog</fullName>
    </alternativeName>
</protein>
<dbReference type="PANTHER" id="PTHR23516:SF1">
    <property type="entry name" value="MOLYBDATE-ANION TRANSPORTER"/>
    <property type="match status" value="1"/>
</dbReference>
<dbReference type="InterPro" id="IPR008509">
    <property type="entry name" value="MOT2/MFSD5"/>
</dbReference>
<feature type="transmembrane region" description="Helical" evidence="12">
    <location>
        <begin position="129"/>
        <end position="148"/>
    </location>
</feature>
<evidence type="ECO:0000256" key="4">
    <source>
        <dbReference type="ARBA" id="ARBA00022448"/>
    </source>
</evidence>
<keyword evidence="4" id="KW-0813">Transport</keyword>
<dbReference type="EMBL" id="CAVNYO010000013">
    <property type="protein sequence ID" value="CAK5262278.1"/>
    <property type="molecule type" value="Genomic_DNA"/>
</dbReference>
<feature type="transmembrane region" description="Helical" evidence="12">
    <location>
        <begin position="383"/>
        <end position="400"/>
    </location>
</feature>
<dbReference type="InterPro" id="IPR036259">
    <property type="entry name" value="MFS_trans_sf"/>
</dbReference>
<evidence type="ECO:0000256" key="1">
    <source>
        <dbReference type="ARBA" id="ARBA00003019"/>
    </source>
</evidence>
<dbReference type="EMBL" id="CAVNYO010000008">
    <property type="protein sequence ID" value="CAK5262093.1"/>
    <property type="molecule type" value="Genomic_DNA"/>
</dbReference>
<feature type="transmembrane region" description="Helical" evidence="12">
    <location>
        <begin position="321"/>
        <end position="344"/>
    </location>
</feature>
<feature type="transmembrane region" description="Helical" evidence="12">
    <location>
        <begin position="67"/>
        <end position="85"/>
    </location>
</feature>
<dbReference type="GO" id="GO:0006811">
    <property type="term" value="P:monoatomic ion transport"/>
    <property type="evidence" value="ECO:0007669"/>
    <property type="project" value="UniProtKB-KW"/>
</dbReference>
<keyword evidence="16" id="KW-1185">Reference proteome</keyword>
<evidence type="ECO:0000256" key="12">
    <source>
        <dbReference type="SAM" id="Phobius"/>
    </source>
</evidence>
<dbReference type="SUPFAM" id="SSF103473">
    <property type="entry name" value="MFS general substrate transporter"/>
    <property type="match status" value="1"/>
</dbReference>
<feature type="transmembrane region" description="Helical" evidence="12">
    <location>
        <begin position="356"/>
        <end position="377"/>
    </location>
</feature>
<comment type="caution">
    <text evidence="15">The sequence shown here is derived from an EMBL/GenBank/DDBJ whole genome shotgun (WGS) entry which is preliminary data.</text>
</comment>
<dbReference type="Proteomes" id="UP001295794">
    <property type="component" value="Unassembled WGS sequence"/>
</dbReference>
<feature type="transmembrane region" description="Helical" evidence="12">
    <location>
        <begin position="6"/>
        <end position="25"/>
    </location>
</feature>
<evidence type="ECO:0000256" key="2">
    <source>
        <dbReference type="ARBA" id="ARBA00004651"/>
    </source>
</evidence>
<dbReference type="PANTHER" id="PTHR23516">
    <property type="entry name" value="SAM (S-ADENOSYL METHIONINE) TRANSPORTER"/>
    <property type="match status" value="1"/>
</dbReference>
<gene>
    <name evidence="15" type="ORF">MYCIT1_LOCUS21863</name>
    <name evidence="13" type="ORF">MYCIT1_LOCUS546</name>
    <name evidence="14" type="ORF">MYCIT1_LOCUS857</name>
</gene>
<evidence type="ECO:0000313" key="16">
    <source>
        <dbReference type="Proteomes" id="UP001295794"/>
    </source>
</evidence>
<evidence type="ECO:0000313" key="14">
    <source>
        <dbReference type="EMBL" id="CAK5262278.1"/>
    </source>
</evidence>
<reference evidence="15" key="1">
    <citation type="submission" date="2023-11" db="EMBL/GenBank/DDBJ databases">
        <authorList>
            <person name="De Vega J J."/>
            <person name="De Vega J J."/>
        </authorList>
    </citation>
    <scope>NUCLEOTIDE SEQUENCE</scope>
</reference>
<dbReference type="Pfam" id="PF05631">
    <property type="entry name" value="MFS_5"/>
    <property type="match status" value="1"/>
</dbReference>
<evidence type="ECO:0000313" key="13">
    <source>
        <dbReference type="EMBL" id="CAK5262093.1"/>
    </source>
</evidence>
<proteinExistence type="predicted"/>
<keyword evidence="6 12" id="KW-0812">Transmembrane</keyword>
<dbReference type="GO" id="GO:0005886">
    <property type="term" value="C:plasma membrane"/>
    <property type="evidence" value="ECO:0007669"/>
    <property type="project" value="UniProtKB-SubCell"/>
</dbReference>
<evidence type="ECO:0000256" key="3">
    <source>
        <dbReference type="ARBA" id="ARBA00021242"/>
    </source>
</evidence>
<comment type="subcellular location">
    <subcellularLocation>
        <location evidence="2">Cell membrane</location>
        <topology evidence="2">Multi-pass membrane protein</topology>
    </subcellularLocation>
</comment>
<keyword evidence="7 12" id="KW-1133">Transmembrane helix</keyword>